<organism evidence="2 3">
    <name type="scientific">Anthostomella pinea</name>
    <dbReference type="NCBI Taxonomy" id="933095"/>
    <lineage>
        <taxon>Eukaryota</taxon>
        <taxon>Fungi</taxon>
        <taxon>Dikarya</taxon>
        <taxon>Ascomycota</taxon>
        <taxon>Pezizomycotina</taxon>
        <taxon>Sordariomycetes</taxon>
        <taxon>Xylariomycetidae</taxon>
        <taxon>Xylariales</taxon>
        <taxon>Xylariaceae</taxon>
        <taxon>Anthostomella</taxon>
    </lineage>
</organism>
<evidence type="ECO:0000313" key="3">
    <source>
        <dbReference type="Proteomes" id="UP001295740"/>
    </source>
</evidence>
<proteinExistence type="predicted"/>
<protein>
    <submittedName>
        <fullName evidence="2">Uu.00g034830.m01.CDS01</fullName>
    </submittedName>
</protein>
<feature type="region of interest" description="Disordered" evidence="1">
    <location>
        <begin position="206"/>
        <end position="235"/>
    </location>
</feature>
<reference evidence="2" key="1">
    <citation type="submission" date="2023-10" db="EMBL/GenBank/DDBJ databases">
        <authorList>
            <person name="Hackl T."/>
        </authorList>
    </citation>
    <scope>NUCLEOTIDE SEQUENCE</scope>
</reference>
<keyword evidence="3" id="KW-1185">Reference proteome</keyword>
<dbReference type="AlphaFoldDB" id="A0AAI8V945"/>
<gene>
    <name evidence="2" type="ORF">KHLLAP_LOCUS1098</name>
</gene>
<accession>A0AAI8V945</accession>
<name>A0AAI8V945_9PEZI</name>
<dbReference type="EMBL" id="CAUWAG010000003">
    <property type="protein sequence ID" value="CAJ2500630.1"/>
    <property type="molecule type" value="Genomic_DNA"/>
</dbReference>
<dbReference type="Proteomes" id="UP001295740">
    <property type="component" value="Unassembled WGS sequence"/>
</dbReference>
<feature type="compositionally biased region" description="Polar residues" evidence="1">
    <location>
        <begin position="225"/>
        <end position="235"/>
    </location>
</feature>
<comment type="caution">
    <text evidence="2">The sequence shown here is derived from an EMBL/GenBank/DDBJ whole genome shotgun (WGS) entry which is preliminary data.</text>
</comment>
<evidence type="ECO:0000313" key="2">
    <source>
        <dbReference type="EMBL" id="CAJ2500630.1"/>
    </source>
</evidence>
<evidence type="ECO:0000256" key="1">
    <source>
        <dbReference type="SAM" id="MobiDB-lite"/>
    </source>
</evidence>
<sequence>MTQHCFLGFEPISQEWRPRIQRPVTVDEETLAEGSAMVIMVEEAALSVIPTMMPHATPAVALAIILAANAVSRKVFNRAVTLVVAIGSAVPEATTVVLSFLAEWTAGRWLWRSGGQRGGNGGGRGGRNRHSDCRYGRGFSLERRITIRDPPVGEPHMPSFDGTLADMQWLASHTPAGTDPSQIVSYNGPSPIDYYGLGRYYPSYGDRPAQMLPSIEAPGDRSTRQDPVQTQTKKS</sequence>